<dbReference type="Pfam" id="PF01277">
    <property type="entry name" value="Oleosin"/>
    <property type="match status" value="1"/>
</dbReference>
<dbReference type="GO" id="GO:0050826">
    <property type="term" value="P:response to freezing"/>
    <property type="evidence" value="ECO:0000318"/>
    <property type="project" value="GO_Central"/>
</dbReference>
<dbReference type="AlphaFoldDB" id="A0A022Q3D6"/>
<evidence type="ECO:0000256" key="8">
    <source>
        <dbReference type="ARBA" id="ARBA00023136"/>
    </source>
</evidence>
<sequence length="102" mass="10705">GPSTSQVLAVVALFPVGGTLLFLAGLVLTGTVVGLAVAAPLFLIFSPILVPAALTLALSVAGFITSGAFGITALSSVAWLLNYVRRMRWSSPEHFEHTRRRV</sequence>
<evidence type="ECO:0000313" key="10">
    <source>
        <dbReference type="EMBL" id="EYU22164.1"/>
    </source>
</evidence>
<evidence type="ECO:0000256" key="5">
    <source>
        <dbReference type="ARBA" id="ARBA00022677"/>
    </source>
</evidence>
<gene>
    <name evidence="10" type="ORF">MIMGU_mgv1a021055mg</name>
</gene>
<dbReference type="GO" id="GO:0019915">
    <property type="term" value="P:lipid storage"/>
    <property type="evidence" value="ECO:0000318"/>
    <property type="project" value="GO_Central"/>
</dbReference>
<comment type="subcellular location">
    <subcellularLocation>
        <location evidence="3">Lipid droplet</location>
    </subcellularLocation>
    <subcellularLocation>
        <location evidence="2">Membrane</location>
        <topology evidence="2">Multi-pass membrane protein</topology>
    </subcellularLocation>
</comment>
<comment type="similarity">
    <text evidence="4">Belongs to the oleosin family.</text>
</comment>
<comment type="function">
    <text evidence="1">May have a structural role to stabilize the lipid body during desiccation of the seed by preventing coalescence of the oil. Probably interacts with both lipid and phospholipid moieties of lipid bodies. May also provide recognition signals for specific lipase anchorage in lipolysis during seedling growth.</text>
</comment>
<keyword evidence="5" id="KW-0551">Lipid droplet</keyword>
<dbReference type="PANTHER" id="PTHR33203">
    <property type="entry name" value="OLEOSIN"/>
    <property type="match status" value="1"/>
</dbReference>
<dbReference type="InterPro" id="IPR000136">
    <property type="entry name" value="Oleosin"/>
</dbReference>
<evidence type="ECO:0000256" key="6">
    <source>
        <dbReference type="ARBA" id="ARBA00022692"/>
    </source>
</evidence>
<dbReference type="STRING" id="4155.A0A022Q3D6"/>
<dbReference type="EMBL" id="KI632211">
    <property type="protein sequence ID" value="EYU22164.1"/>
    <property type="molecule type" value="Genomic_DNA"/>
</dbReference>
<feature type="non-terminal residue" evidence="10">
    <location>
        <position position="1"/>
    </location>
</feature>
<keyword evidence="7 9" id="KW-1133">Transmembrane helix</keyword>
<name>A0A022Q3D6_ERYGU</name>
<feature type="transmembrane region" description="Helical" evidence="9">
    <location>
        <begin position="60"/>
        <end position="81"/>
    </location>
</feature>
<evidence type="ECO:0000256" key="7">
    <source>
        <dbReference type="ARBA" id="ARBA00022989"/>
    </source>
</evidence>
<dbReference type="Proteomes" id="UP000030748">
    <property type="component" value="Unassembled WGS sequence"/>
</dbReference>
<evidence type="ECO:0000256" key="9">
    <source>
        <dbReference type="SAM" id="Phobius"/>
    </source>
</evidence>
<feature type="transmembrane region" description="Helical" evidence="9">
    <location>
        <begin position="35"/>
        <end position="54"/>
    </location>
</feature>
<dbReference type="PANTHER" id="PTHR33203:SF44">
    <property type="entry name" value="OLEOSIN 20.3 KDA"/>
    <property type="match status" value="1"/>
</dbReference>
<dbReference type="GO" id="GO:0010344">
    <property type="term" value="P:seed oilbody biogenesis"/>
    <property type="evidence" value="ECO:0000318"/>
    <property type="project" value="GO_Central"/>
</dbReference>
<keyword evidence="11" id="KW-1185">Reference proteome</keyword>
<organism evidence="10 11">
    <name type="scientific">Erythranthe guttata</name>
    <name type="common">Yellow monkey flower</name>
    <name type="synonym">Mimulus guttatus</name>
    <dbReference type="NCBI Taxonomy" id="4155"/>
    <lineage>
        <taxon>Eukaryota</taxon>
        <taxon>Viridiplantae</taxon>
        <taxon>Streptophyta</taxon>
        <taxon>Embryophyta</taxon>
        <taxon>Tracheophyta</taxon>
        <taxon>Spermatophyta</taxon>
        <taxon>Magnoliopsida</taxon>
        <taxon>eudicotyledons</taxon>
        <taxon>Gunneridae</taxon>
        <taxon>Pentapetalae</taxon>
        <taxon>asterids</taxon>
        <taxon>lamiids</taxon>
        <taxon>Lamiales</taxon>
        <taxon>Phrymaceae</taxon>
        <taxon>Erythranthe</taxon>
    </lineage>
</organism>
<protein>
    <recommendedName>
        <fullName evidence="12">Oleosin</fullName>
    </recommendedName>
</protein>
<keyword evidence="8 9" id="KW-0472">Membrane</keyword>
<evidence type="ECO:0008006" key="12">
    <source>
        <dbReference type="Google" id="ProtNLM"/>
    </source>
</evidence>
<evidence type="ECO:0000313" key="11">
    <source>
        <dbReference type="Proteomes" id="UP000030748"/>
    </source>
</evidence>
<dbReference type="GO" id="GO:0012511">
    <property type="term" value="C:monolayer-surrounded lipid storage body"/>
    <property type="evidence" value="ECO:0000318"/>
    <property type="project" value="GO_Central"/>
</dbReference>
<accession>A0A022Q3D6</accession>
<proteinExistence type="inferred from homology"/>
<feature type="transmembrane region" description="Helical" evidence="9">
    <location>
        <begin position="6"/>
        <end position="28"/>
    </location>
</feature>
<evidence type="ECO:0000256" key="3">
    <source>
        <dbReference type="ARBA" id="ARBA00004502"/>
    </source>
</evidence>
<evidence type="ECO:0000256" key="2">
    <source>
        <dbReference type="ARBA" id="ARBA00004141"/>
    </source>
</evidence>
<evidence type="ECO:0000256" key="4">
    <source>
        <dbReference type="ARBA" id="ARBA00010858"/>
    </source>
</evidence>
<dbReference type="eggNOG" id="ENOG502S1R0">
    <property type="taxonomic scope" value="Eukaryota"/>
</dbReference>
<reference evidence="10 11" key="1">
    <citation type="journal article" date="2013" name="Proc. Natl. Acad. Sci. U.S.A.">
        <title>Fine-scale variation in meiotic recombination in Mimulus inferred from population shotgun sequencing.</title>
        <authorList>
            <person name="Hellsten U."/>
            <person name="Wright K.M."/>
            <person name="Jenkins J."/>
            <person name="Shu S."/>
            <person name="Yuan Y."/>
            <person name="Wessler S.R."/>
            <person name="Schmutz J."/>
            <person name="Willis J.H."/>
            <person name="Rokhsar D.S."/>
        </authorList>
    </citation>
    <scope>NUCLEOTIDE SEQUENCE [LARGE SCALE GENOMIC DNA]</scope>
    <source>
        <strain evidence="11">cv. DUN x IM62</strain>
    </source>
</reference>
<keyword evidence="6 9" id="KW-0812">Transmembrane</keyword>
<dbReference type="GO" id="GO:0016020">
    <property type="term" value="C:membrane"/>
    <property type="evidence" value="ECO:0007669"/>
    <property type="project" value="UniProtKB-SubCell"/>
</dbReference>
<evidence type="ECO:0000256" key="1">
    <source>
        <dbReference type="ARBA" id="ARBA00002582"/>
    </source>
</evidence>